<dbReference type="Proteomes" id="UP000076567">
    <property type="component" value="Unassembled WGS sequence"/>
</dbReference>
<accession>A0A163Q113</accession>
<name>A0A163Q113_9BACL</name>
<feature type="binding site" evidence="1">
    <location>
        <begin position="11"/>
        <end position="18"/>
    </location>
    <ligand>
        <name>substrate</name>
    </ligand>
</feature>
<gene>
    <name evidence="2" type="ORF">AWM68_14500</name>
</gene>
<dbReference type="PANTHER" id="PTHR48100:SF1">
    <property type="entry name" value="HISTIDINE PHOSPHATASE FAMILY PROTEIN-RELATED"/>
    <property type="match status" value="1"/>
</dbReference>
<dbReference type="InterPro" id="IPR013078">
    <property type="entry name" value="His_Pase_superF_clade-1"/>
</dbReference>
<dbReference type="Pfam" id="PF00300">
    <property type="entry name" value="His_Phos_1"/>
    <property type="match status" value="1"/>
</dbReference>
<keyword evidence="3" id="KW-1185">Reference proteome</keyword>
<reference evidence="3" key="1">
    <citation type="submission" date="2016-01" db="EMBL/GenBank/DDBJ databases">
        <title>Draft genome of Chromobacterium sp. F49.</title>
        <authorList>
            <person name="Hong K.W."/>
        </authorList>
    </citation>
    <scope>NUCLEOTIDE SEQUENCE [LARGE SCALE GENOMIC DNA]</scope>
    <source>
        <strain evidence="3">P7IIIA</strain>
    </source>
</reference>
<evidence type="ECO:0008006" key="4">
    <source>
        <dbReference type="Google" id="ProtNLM"/>
    </source>
</evidence>
<dbReference type="GO" id="GO:0005737">
    <property type="term" value="C:cytoplasm"/>
    <property type="evidence" value="ECO:0007669"/>
    <property type="project" value="TreeGrafter"/>
</dbReference>
<dbReference type="InterPro" id="IPR050275">
    <property type="entry name" value="PGM_Phosphatase"/>
</dbReference>
<dbReference type="AlphaFoldDB" id="A0A163Q113"/>
<organism evidence="2 3">
    <name type="scientific">Fictibacillus phosphorivorans</name>
    <dbReference type="NCBI Taxonomy" id="1221500"/>
    <lineage>
        <taxon>Bacteria</taxon>
        <taxon>Bacillati</taxon>
        <taxon>Bacillota</taxon>
        <taxon>Bacilli</taxon>
        <taxon>Bacillales</taxon>
        <taxon>Fictibacillaceae</taxon>
        <taxon>Fictibacillus</taxon>
    </lineage>
</organism>
<dbReference type="Gene3D" id="3.40.50.1240">
    <property type="entry name" value="Phosphoglycerate mutase-like"/>
    <property type="match status" value="1"/>
</dbReference>
<protein>
    <recommendedName>
        <fullName evidence="4">Alpha-ribazole phosphatase</fullName>
    </recommendedName>
</protein>
<dbReference type="EMBL" id="LRFC01000038">
    <property type="protein sequence ID" value="KZE64425.1"/>
    <property type="molecule type" value="Genomic_DNA"/>
</dbReference>
<feature type="binding site" evidence="1">
    <location>
        <position position="61"/>
    </location>
    <ligand>
        <name>substrate</name>
    </ligand>
</feature>
<proteinExistence type="predicted"/>
<dbReference type="InterPro" id="IPR029033">
    <property type="entry name" value="His_PPase_superfam"/>
</dbReference>
<dbReference type="GO" id="GO:0016791">
    <property type="term" value="F:phosphatase activity"/>
    <property type="evidence" value="ECO:0007669"/>
    <property type="project" value="TreeGrafter"/>
</dbReference>
<sequence>MVRRMAVTLIRHGLTKANQEKRYIGHSDHSLCEKGKTELLDLKPYHGYLKPDLVLTSDRRRCLETVEILYPDVHIKICEEFRELNFGDWENKTYADLCKDPTYQKWLNQPKEVCPPNGEDFTEFKKRVSLGWEHKVVPLFKNIEINHVVILTHGGPIRYLLSQFAQEKRDFWEWNARHGQGYTLNWEGGMEGRCTLLQAAPLMEKQNG</sequence>
<evidence type="ECO:0000313" key="3">
    <source>
        <dbReference type="Proteomes" id="UP000076567"/>
    </source>
</evidence>
<comment type="caution">
    <text evidence="2">The sequence shown here is derived from an EMBL/GenBank/DDBJ whole genome shotgun (WGS) entry which is preliminary data.</text>
</comment>
<dbReference type="SMART" id="SM00855">
    <property type="entry name" value="PGAM"/>
    <property type="match status" value="1"/>
</dbReference>
<evidence type="ECO:0000256" key="1">
    <source>
        <dbReference type="PIRSR" id="PIRSR613078-2"/>
    </source>
</evidence>
<dbReference type="PANTHER" id="PTHR48100">
    <property type="entry name" value="BROAD-SPECIFICITY PHOSPHATASE YOR283W-RELATED"/>
    <property type="match status" value="1"/>
</dbReference>
<dbReference type="SUPFAM" id="SSF53254">
    <property type="entry name" value="Phosphoglycerate mutase-like"/>
    <property type="match status" value="1"/>
</dbReference>
<dbReference type="CDD" id="cd07067">
    <property type="entry name" value="HP_PGM_like"/>
    <property type="match status" value="1"/>
</dbReference>
<evidence type="ECO:0000313" key="2">
    <source>
        <dbReference type="EMBL" id="KZE64425.1"/>
    </source>
</evidence>